<dbReference type="SMART" id="SM00347">
    <property type="entry name" value="HTH_MARR"/>
    <property type="match status" value="1"/>
</dbReference>
<gene>
    <name evidence="5" type="primary">marR</name>
    <name evidence="5" type="ORF">Pme01_59050</name>
</gene>
<dbReference type="GO" id="GO:0003700">
    <property type="term" value="F:DNA-binding transcription factor activity"/>
    <property type="evidence" value="ECO:0007669"/>
    <property type="project" value="InterPro"/>
</dbReference>
<dbReference type="PROSITE" id="PS50995">
    <property type="entry name" value="HTH_MARR_2"/>
    <property type="match status" value="1"/>
</dbReference>
<dbReference type="PANTHER" id="PTHR39515:SF2">
    <property type="entry name" value="HTH-TYPE TRANSCRIPTIONAL REGULATOR RV0880"/>
    <property type="match status" value="1"/>
</dbReference>
<dbReference type="PROSITE" id="PS01117">
    <property type="entry name" value="HTH_MARR_1"/>
    <property type="match status" value="1"/>
</dbReference>
<protein>
    <submittedName>
        <fullName evidence="5">MarR family transcriptional regulator</fullName>
    </submittedName>
</protein>
<dbReference type="InterPro" id="IPR036390">
    <property type="entry name" value="WH_DNA-bd_sf"/>
</dbReference>
<reference evidence="5" key="1">
    <citation type="submission" date="2021-01" db="EMBL/GenBank/DDBJ databases">
        <title>Whole genome shotgun sequence of Planosporangium mesophilum NBRC 109066.</title>
        <authorList>
            <person name="Komaki H."/>
            <person name="Tamura T."/>
        </authorList>
    </citation>
    <scope>NUCLEOTIDE SEQUENCE</scope>
    <source>
        <strain evidence="5">NBRC 109066</strain>
    </source>
</reference>
<accession>A0A8J3TH10</accession>
<keyword evidence="6" id="KW-1185">Reference proteome</keyword>
<proteinExistence type="predicted"/>
<dbReference type="EMBL" id="BOON01000073">
    <property type="protein sequence ID" value="GII26308.1"/>
    <property type="molecule type" value="Genomic_DNA"/>
</dbReference>
<evidence type="ECO:0000313" key="5">
    <source>
        <dbReference type="EMBL" id="GII26308.1"/>
    </source>
</evidence>
<dbReference type="RefSeq" id="WP_239088534.1">
    <property type="nucleotide sequence ID" value="NZ_BOON01000073.1"/>
</dbReference>
<dbReference type="InterPro" id="IPR023187">
    <property type="entry name" value="Tscrpt_reg_MarR-type_CS"/>
</dbReference>
<evidence type="ECO:0000256" key="2">
    <source>
        <dbReference type="ARBA" id="ARBA00023125"/>
    </source>
</evidence>
<dbReference type="InterPro" id="IPR036388">
    <property type="entry name" value="WH-like_DNA-bd_sf"/>
</dbReference>
<evidence type="ECO:0000256" key="1">
    <source>
        <dbReference type="ARBA" id="ARBA00023015"/>
    </source>
</evidence>
<keyword evidence="1" id="KW-0805">Transcription regulation</keyword>
<keyword evidence="3" id="KW-0804">Transcription</keyword>
<dbReference type="InterPro" id="IPR052526">
    <property type="entry name" value="HTH-type_Bedaq_tolerance"/>
</dbReference>
<dbReference type="PANTHER" id="PTHR39515">
    <property type="entry name" value="CONSERVED PROTEIN"/>
    <property type="match status" value="1"/>
</dbReference>
<dbReference type="Pfam" id="PF12802">
    <property type="entry name" value="MarR_2"/>
    <property type="match status" value="1"/>
</dbReference>
<evidence type="ECO:0000256" key="3">
    <source>
        <dbReference type="ARBA" id="ARBA00023163"/>
    </source>
</evidence>
<dbReference type="GO" id="GO:0003677">
    <property type="term" value="F:DNA binding"/>
    <property type="evidence" value="ECO:0007669"/>
    <property type="project" value="UniProtKB-KW"/>
</dbReference>
<dbReference type="Gene3D" id="1.10.10.10">
    <property type="entry name" value="Winged helix-like DNA-binding domain superfamily/Winged helix DNA-binding domain"/>
    <property type="match status" value="1"/>
</dbReference>
<feature type="domain" description="HTH marR-type" evidence="4">
    <location>
        <begin position="8"/>
        <end position="147"/>
    </location>
</feature>
<name>A0A8J3TH10_9ACTN</name>
<dbReference type="Proteomes" id="UP000599074">
    <property type="component" value="Unassembled WGS sequence"/>
</dbReference>
<organism evidence="5 6">
    <name type="scientific">Planosporangium mesophilum</name>
    <dbReference type="NCBI Taxonomy" id="689768"/>
    <lineage>
        <taxon>Bacteria</taxon>
        <taxon>Bacillati</taxon>
        <taxon>Actinomycetota</taxon>
        <taxon>Actinomycetes</taxon>
        <taxon>Micromonosporales</taxon>
        <taxon>Micromonosporaceae</taxon>
        <taxon>Planosporangium</taxon>
    </lineage>
</organism>
<comment type="caution">
    <text evidence="5">The sequence shown here is derived from an EMBL/GenBank/DDBJ whole genome shotgun (WGS) entry which is preliminary data.</text>
</comment>
<evidence type="ECO:0000313" key="6">
    <source>
        <dbReference type="Proteomes" id="UP000599074"/>
    </source>
</evidence>
<sequence length="149" mass="16433">MTGNGNLAAELMDTVASLRRLVRRRIRPTMPEPALRGAQIELLNIVDTQPGVGVAAAARALHLADNSVSTLVNQLVNAGLLWRRVDPVDRRAARLELTDAARDRLRHWRTGRDRVVGDALSRLPGEDVRAIEAALPALRRLLREIEEGT</sequence>
<dbReference type="InterPro" id="IPR000835">
    <property type="entry name" value="HTH_MarR-typ"/>
</dbReference>
<dbReference type="AlphaFoldDB" id="A0A8J3TH10"/>
<keyword evidence="2" id="KW-0238">DNA-binding</keyword>
<dbReference type="SUPFAM" id="SSF46785">
    <property type="entry name" value="Winged helix' DNA-binding domain"/>
    <property type="match status" value="1"/>
</dbReference>
<evidence type="ECO:0000259" key="4">
    <source>
        <dbReference type="PROSITE" id="PS50995"/>
    </source>
</evidence>